<dbReference type="GO" id="GO:0030436">
    <property type="term" value="P:asexual sporulation"/>
    <property type="evidence" value="ECO:0007669"/>
    <property type="project" value="InterPro"/>
</dbReference>
<keyword evidence="3" id="KW-0749">Sporulation</keyword>
<evidence type="ECO:0000256" key="1">
    <source>
        <dbReference type="ARBA" id="ARBA00004288"/>
    </source>
</evidence>
<accession>A0A4R1QCZ8</accession>
<dbReference type="OrthoDB" id="2721675at2"/>
<keyword evidence="5" id="KW-1185">Reference proteome</keyword>
<dbReference type="NCBIfam" id="TIGR02861">
    <property type="entry name" value="SASP_H"/>
    <property type="match status" value="1"/>
</dbReference>
<gene>
    <name evidence="4" type="ORF">EDD69_1129</name>
</gene>
<dbReference type="Pfam" id="PF08141">
    <property type="entry name" value="SspH"/>
    <property type="match status" value="1"/>
</dbReference>
<evidence type="ECO:0000313" key="4">
    <source>
        <dbReference type="EMBL" id="TCL47299.1"/>
    </source>
</evidence>
<sequence>MDMKRVKQILSSPQEITVHYNGVSVWIDSYDEQGNTATVHMRGNEKERYTVPVEALQEV</sequence>
<protein>
    <submittedName>
        <fullName evidence="4">Small acid-soluble spore protein H (Minor)</fullName>
    </submittedName>
</protein>
<dbReference type="InterPro" id="IPR012610">
    <property type="entry name" value="SASP_SspH"/>
</dbReference>
<evidence type="ECO:0000256" key="2">
    <source>
        <dbReference type="ARBA" id="ARBA00006573"/>
    </source>
</evidence>
<dbReference type="RefSeq" id="WP_132948997.1">
    <property type="nucleotide sequence ID" value="NZ_BSVG01000005.1"/>
</dbReference>
<dbReference type="Proteomes" id="UP000295658">
    <property type="component" value="Unassembled WGS sequence"/>
</dbReference>
<dbReference type="GO" id="GO:0042601">
    <property type="term" value="C:endospore-forming forespore"/>
    <property type="evidence" value="ECO:0007669"/>
    <property type="project" value="InterPro"/>
</dbReference>
<dbReference type="HAMAP" id="MF_00667">
    <property type="entry name" value="SspH"/>
    <property type="match status" value="1"/>
</dbReference>
<comment type="similarity">
    <text evidence="2">Belongs to the SspH family.</text>
</comment>
<comment type="subcellular location">
    <subcellularLocation>
        <location evidence="1">Spore core</location>
    </subcellularLocation>
</comment>
<dbReference type="GO" id="GO:0030435">
    <property type="term" value="P:sporulation resulting in formation of a cellular spore"/>
    <property type="evidence" value="ECO:0007669"/>
    <property type="project" value="UniProtKB-KW"/>
</dbReference>
<dbReference type="EMBL" id="SLUL01000012">
    <property type="protein sequence ID" value="TCL47299.1"/>
    <property type="molecule type" value="Genomic_DNA"/>
</dbReference>
<dbReference type="AlphaFoldDB" id="A0A4R1QCZ8"/>
<organism evidence="4 5">
    <name type="scientific">Thermolongibacillus altinsuensis</name>
    <dbReference type="NCBI Taxonomy" id="575256"/>
    <lineage>
        <taxon>Bacteria</taxon>
        <taxon>Bacillati</taxon>
        <taxon>Bacillota</taxon>
        <taxon>Bacilli</taxon>
        <taxon>Bacillales</taxon>
        <taxon>Anoxybacillaceae</taxon>
        <taxon>Thermolongibacillus</taxon>
    </lineage>
</organism>
<comment type="caution">
    <text evidence="4">The sequence shown here is derived from an EMBL/GenBank/DDBJ whole genome shotgun (WGS) entry which is preliminary data.</text>
</comment>
<proteinExistence type="inferred from homology"/>
<evidence type="ECO:0000313" key="5">
    <source>
        <dbReference type="Proteomes" id="UP000295658"/>
    </source>
</evidence>
<reference evidence="4 5" key="1">
    <citation type="submission" date="2019-03" db="EMBL/GenBank/DDBJ databases">
        <title>Genomic Encyclopedia of Type Strains, Phase IV (KMG-IV): sequencing the most valuable type-strain genomes for metagenomic binning, comparative biology and taxonomic classification.</title>
        <authorList>
            <person name="Goeker M."/>
        </authorList>
    </citation>
    <scope>NUCLEOTIDE SEQUENCE [LARGE SCALE GENOMIC DNA]</scope>
    <source>
        <strain evidence="4 5">DSM 24979</strain>
    </source>
</reference>
<evidence type="ECO:0000256" key="3">
    <source>
        <dbReference type="ARBA" id="ARBA00022969"/>
    </source>
</evidence>
<name>A0A4R1QCZ8_9BACL</name>